<dbReference type="Pfam" id="PF07009">
    <property type="entry name" value="NusG_II"/>
    <property type="match status" value="1"/>
</dbReference>
<reference evidence="2" key="1">
    <citation type="submission" date="2020-10" db="EMBL/GenBank/DDBJ databases">
        <authorList>
            <person name="Gilroy R."/>
        </authorList>
    </citation>
    <scope>NUCLEOTIDE SEQUENCE</scope>
    <source>
        <strain evidence="2">CHK190-19873</strain>
    </source>
</reference>
<keyword evidence="1" id="KW-1133">Transmembrane helix</keyword>
<keyword evidence="1" id="KW-0472">Membrane</keyword>
<gene>
    <name evidence="2" type="ORF">IAB44_03235</name>
</gene>
<evidence type="ECO:0000313" key="2">
    <source>
        <dbReference type="EMBL" id="HIS30551.1"/>
    </source>
</evidence>
<dbReference type="Proteomes" id="UP000823935">
    <property type="component" value="Unassembled WGS sequence"/>
</dbReference>
<feature type="transmembrane region" description="Helical" evidence="1">
    <location>
        <begin position="7"/>
        <end position="27"/>
    </location>
</feature>
<dbReference type="Gene3D" id="2.60.320.10">
    <property type="entry name" value="N-utilization substance G protein NusG, insert domain"/>
    <property type="match status" value="1"/>
</dbReference>
<dbReference type="EMBL" id="DVIQ01000019">
    <property type="protein sequence ID" value="HIS30551.1"/>
    <property type="molecule type" value="Genomic_DNA"/>
</dbReference>
<dbReference type="AlphaFoldDB" id="A0A9D1ERS3"/>
<dbReference type="InterPro" id="IPR038690">
    <property type="entry name" value="NusG_2_sf"/>
</dbReference>
<evidence type="ECO:0000256" key="1">
    <source>
        <dbReference type="SAM" id="Phobius"/>
    </source>
</evidence>
<proteinExistence type="predicted"/>
<keyword evidence="1" id="KW-0812">Transmembrane</keyword>
<reference evidence="2" key="2">
    <citation type="journal article" date="2021" name="PeerJ">
        <title>Extensive microbial diversity within the chicken gut microbiome revealed by metagenomics and culture.</title>
        <authorList>
            <person name="Gilroy R."/>
            <person name="Ravi A."/>
            <person name="Getino M."/>
            <person name="Pursley I."/>
            <person name="Horton D.L."/>
            <person name="Alikhan N.F."/>
            <person name="Baker D."/>
            <person name="Gharbi K."/>
            <person name="Hall N."/>
            <person name="Watson M."/>
            <person name="Adriaenssens E.M."/>
            <person name="Foster-Nyarko E."/>
            <person name="Jarju S."/>
            <person name="Secka A."/>
            <person name="Antonio M."/>
            <person name="Oren A."/>
            <person name="Chaudhuri R.R."/>
            <person name="La Ragione R."/>
            <person name="Hildebrand F."/>
            <person name="Pallen M.J."/>
        </authorList>
    </citation>
    <scope>NUCLEOTIDE SEQUENCE</scope>
    <source>
        <strain evidence="2">CHK190-19873</strain>
    </source>
</reference>
<organism evidence="2 3">
    <name type="scientific">Candidatus Limivivens intestinipullorum</name>
    <dbReference type="NCBI Taxonomy" id="2840858"/>
    <lineage>
        <taxon>Bacteria</taxon>
        <taxon>Bacillati</taxon>
        <taxon>Bacillota</taxon>
        <taxon>Clostridia</taxon>
        <taxon>Lachnospirales</taxon>
        <taxon>Lachnospiraceae</taxon>
        <taxon>Lachnospiraceae incertae sedis</taxon>
        <taxon>Candidatus Limivivens</taxon>
    </lineage>
</organism>
<protein>
    <submittedName>
        <fullName evidence="2">NusG domain II-containing protein</fullName>
    </submittedName>
</protein>
<evidence type="ECO:0000313" key="3">
    <source>
        <dbReference type="Proteomes" id="UP000823935"/>
    </source>
</evidence>
<sequence length="118" mass="12991">MIQKNDWILAGGIFLAAVLLFAGMLLLRRPGSEIEISIDGERLGVYSLDEEQIIDAGEGNRVEIADGQARMLWADCPDQFCARQTAISRVGETIVCLPNRVTVRVLQGETPEYDAVAR</sequence>
<name>A0A9D1ERS3_9FIRM</name>
<accession>A0A9D1ERS3</accession>
<comment type="caution">
    <text evidence="2">The sequence shown here is derived from an EMBL/GenBank/DDBJ whole genome shotgun (WGS) entry which is preliminary data.</text>
</comment>
<dbReference type="CDD" id="cd09911">
    <property type="entry name" value="Lin0431_like"/>
    <property type="match status" value="1"/>
</dbReference>